<organism evidence="11 12">
    <name type="scientific">Actinidia rufa</name>
    <dbReference type="NCBI Taxonomy" id="165716"/>
    <lineage>
        <taxon>Eukaryota</taxon>
        <taxon>Viridiplantae</taxon>
        <taxon>Streptophyta</taxon>
        <taxon>Embryophyta</taxon>
        <taxon>Tracheophyta</taxon>
        <taxon>Spermatophyta</taxon>
        <taxon>Magnoliopsida</taxon>
        <taxon>eudicotyledons</taxon>
        <taxon>Gunneridae</taxon>
        <taxon>Pentapetalae</taxon>
        <taxon>asterids</taxon>
        <taxon>Ericales</taxon>
        <taxon>Actinidiaceae</taxon>
        <taxon>Actinidia</taxon>
    </lineage>
</organism>
<keyword evidence="6" id="KW-0805">Transcription regulation</keyword>
<keyword evidence="2" id="KW-0479">Metal-binding</keyword>
<comment type="subcellular location">
    <subcellularLocation>
        <location evidence="1">Nucleus</location>
    </subcellularLocation>
</comment>
<evidence type="ECO:0000256" key="5">
    <source>
        <dbReference type="ARBA" id="ARBA00022833"/>
    </source>
</evidence>
<evidence type="ECO:0000313" key="11">
    <source>
        <dbReference type="EMBL" id="GFY92790.1"/>
    </source>
</evidence>
<dbReference type="InterPro" id="IPR049808">
    <property type="entry name" value="CONSTANS-like_Bbox1"/>
</dbReference>
<evidence type="ECO:0000256" key="6">
    <source>
        <dbReference type="ARBA" id="ARBA00023015"/>
    </source>
</evidence>
<evidence type="ECO:0000259" key="10">
    <source>
        <dbReference type="SMART" id="SM00336"/>
    </source>
</evidence>
<protein>
    <submittedName>
        <fullName evidence="11">B-box zinc finger family protein</fullName>
    </submittedName>
</protein>
<dbReference type="GO" id="GO:0009640">
    <property type="term" value="P:photomorphogenesis"/>
    <property type="evidence" value="ECO:0007669"/>
    <property type="project" value="TreeGrafter"/>
</dbReference>
<dbReference type="GO" id="GO:0006355">
    <property type="term" value="P:regulation of DNA-templated transcription"/>
    <property type="evidence" value="ECO:0007669"/>
    <property type="project" value="TreeGrafter"/>
</dbReference>
<evidence type="ECO:0000256" key="8">
    <source>
        <dbReference type="ARBA" id="ARBA00023242"/>
    </source>
</evidence>
<dbReference type="GO" id="GO:0008270">
    <property type="term" value="F:zinc ion binding"/>
    <property type="evidence" value="ECO:0007669"/>
    <property type="project" value="UniProtKB-KW"/>
</dbReference>
<gene>
    <name evidence="11" type="ORF">Acr_08g0011860</name>
</gene>
<evidence type="ECO:0000256" key="1">
    <source>
        <dbReference type="ARBA" id="ARBA00004123"/>
    </source>
</evidence>
<dbReference type="InterPro" id="IPR051979">
    <property type="entry name" value="B-box_zinc_finger"/>
</dbReference>
<evidence type="ECO:0000256" key="9">
    <source>
        <dbReference type="SAM" id="MobiDB-lite"/>
    </source>
</evidence>
<keyword evidence="8" id="KW-0539">Nucleus</keyword>
<dbReference type="InterPro" id="IPR000315">
    <property type="entry name" value="Znf_B-box"/>
</dbReference>
<keyword evidence="12" id="KW-1185">Reference proteome</keyword>
<feature type="domain" description="B box-type" evidence="10">
    <location>
        <begin position="22"/>
        <end position="60"/>
    </location>
</feature>
<evidence type="ECO:0000256" key="2">
    <source>
        <dbReference type="ARBA" id="ARBA00022723"/>
    </source>
</evidence>
<dbReference type="PANTHER" id="PTHR31832">
    <property type="entry name" value="B-BOX ZINC FINGER PROTEIN 22"/>
    <property type="match status" value="1"/>
</dbReference>
<evidence type="ECO:0000256" key="3">
    <source>
        <dbReference type="ARBA" id="ARBA00022737"/>
    </source>
</evidence>
<dbReference type="PANTHER" id="PTHR31832:SF41">
    <property type="entry name" value="B-BOX ZINC FINGER PROTEIN 24"/>
    <property type="match status" value="1"/>
</dbReference>
<name>A0A7J0F2A3_9ERIC</name>
<dbReference type="CDD" id="cd19821">
    <property type="entry name" value="Bbox1_BBX-like"/>
    <property type="match status" value="1"/>
</dbReference>
<evidence type="ECO:0000256" key="7">
    <source>
        <dbReference type="ARBA" id="ARBA00023163"/>
    </source>
</evidence>
<comment type="caution">
    <text evidence="11">The sequence shown here is derived from an EMBL/GenBank/DDBJ whole genome shotgun (WGS) entry which is preliminary data.</text>
</comment>
<keyword evidence="5" id="KW-0862">Zinc</keyword>
<sequence length="201" mass="22432">MEMQCLHSGTISNFLLVFYVIQEKPAFIFCVEDRALFCQDCDEPIHSAGSLAANHQRFLATGIRVALSSSCTKDSEKSQQDPKTPNHNAQPVAGKMPAHQTSNFASASWAVADLLQFSDFESSDKKEQLEFGELEWFTDIGLFGEQVPREGLAPAEVPQLPVSHLSNAMAYRQTKFNMPNKKPRIKISDEDDEYFTVPDLG</sequence>
<dbReference type="SMART" id="SM00336">
    <property type="entry name" value="BBOX"/>
    <property type="match status" value="1"/>
</dbReference>
<proteinExistence type="predicted"/>
<dbReference type="GO" id="GO:0005634">
    <property type="term" value="C:nucleus"/>
    <property type="evidence" value="ECO:0007669"/>
    <property type="project" value="UniProtKB-SubCell"/>
</dbReference>
<evidence type="ECO:0000256" key="4">
    <source>
        <dbReference type="ARBA" id="ARBA00022771"/>
    </source>
</evidence>
<keyword evidence="4" id="KW-0863">Zinc-finger</keyword>
<feature type="region of interest" description="Disordered" evidence="9">
    <location>
        <begin position="71"/>
        <end position="97"/>
    </location>
</feature>
<dbReference type="EMBL" id="BJWL01000008">
    <property type="protein sequence ID" value="GFY92790.1"/>
    <property type="molecule type" value="Genomic_DNA"/>
</dbReference>
<dbReference type="Proteomes" id="UP000585474">
    <property type="component" value="Unassembled WGS sequence"/>
</dbReference>
<reference evidence="11 12" key="1">
    <citation type="submission" date="2019-07" db="EMBL/GenBank/DDBJ databases">
        <title>De Novo Assembly of kiwifruit Actinidia rufa.</title>
        <authorList>
            <person name="Sugita-Konishi S."/>
            <person name="Sato K."/>
            <person name="Mori E."/>
            <person name="Abe Y."/>
            <person name="Kisaki G."/>
            <person name="Hamano K."/>
            <person name="Suezawa K."/>
            <person name="Otani M."/>
            <person name="Fukuda T."/>
            <person name="Manabe T."/>
            <person name="Gomi K."/>
            <person name="Tabuchi M."/>
            <person name="Akimitsu K."/>
            <person name="Kataoka I."/>
        </authorList>
    </citation>
    <scope>NUCLEOTIDE SEQUENCE [LARGE SCALE GENOMIC DNA]</scope>
    <source>
        <strain evidence="12">cv. Fuchu</strain>
    </source>
</reference>
<evidence type="ECO:0000313" key="12">
    <source>
        <dbReference type="Proteomes" id="UP000585474"/>
    </source>
</evidence>
<dbReference type="OrthoDB" id="153872at2759"/>
<keyword evidence="3" id="KW-0677">Repeat</keyword>
<dbReference type="AlphaFoldDB" id="A0A7J0F2A3"/>
<accession>A0A7J0F2A3</accession>
<keyword evidence="7" id="KW-0804">Transcription</keyword>